<name>A0ABV7W923_9BURK</name>
<reference evidence="3" key="1">
    <citation type="journal article" date="2019" name="Int. J. Syst. Evol. Microbiol.">
        <title>The Global Catalogue of Microorganisms (GCM) 10K type strain sequencing project: providing services to taxonomists for standard genome sequencing and annotation.</title>
        <authorList>
            <consortium name="The Broad Institute Genomics Platform"/>
            <consortium name="The Broad Institute Genome Sequencing Center for Infectious Disease"/>
            <person name="Wu L."/>
            <person name="Ma J."/>
        </authorList>
    </citation>
    <scope>NUCLEOTIDE SEQUENCE [LARGE SCALE GENOMIC DNA]</scope>
    <source>
        <strain evidence="3">KCTC 42501</strain>
    </source>
</reference>
<proteinExistence type="predicted"/>
<gene>
    <name evidence="2" type="ORF">ACFOPI_19330</name>
</gene>
<keyword evidence="1" id="KW-1133">Transmembrane helix</keyword>
<protein>
    <submittedName>
        <fullName evidence="2">Uncharacterized protein</fullName>
    </submittedName>
</protein>
<accession>A0ABV7W923</accession>
<evidence type="ECO:0000313" key="3">
    <source>
        <dbReference type="Proteomes" id="UP001595729"/>
    </source>
</evidence>
<dbReference type="EMBL" id="JBHRXX010000009">
    <property type="protein sequence ID" value="MFC3685763.1"/>
    <property type="molecule type" value="Genomic_DNA"/>
</dbReference>
<comment type="caution">
    <text evidence="2">The sequence shown here is derived from an EMBL/GenBank/DDBJ whole genome shotgun (WGS) entry which is preliminary data.</text>
</comment>
<sequence length="74" mass="8304">MNVVSYETHKPTHREDKLSFVLIFAPCFLLLLSVALLGLLVGLHWQQWLPGAEHKTSIFSGVHAAVYTVMSQLI</sequence>
<evidence type="ECO:0000313" key="2">
    <source>
        <dbReference type="EMBL" id="MFC3685763.1"/>
    </source>
</evidence>
<evidence type="ECO:0000256" key="1">
    <source>
        <dbReference type="SAM" id="Phobius"/>
    </source>
</evidence>
<dbReference type="Proteomes" id="UP001595729">
    <property type="component" value="Unassembled WGS sequence"/>
</dbReference>
<dbReference type="RefSeq" id="WP_066258987.1">
    <property type="nucleotide sequence ID" value="NZ_JBHRXX010000009.1"/>
</dbReference>
<keyword evidence="3" id="KW-1185">Reference proteome</keyword>
<organism evidence="2 3">
    <name type="scientific">Hydrogenophaga luteola</name>
    <dbReference type="NCBI Taxonomy" id="1591122"/>
    <lineage>
        <taxon>Bacteria</taxon>
        <taxon>Pseudomonadati</taxon>
        <taxon>Pseudomonadota</taxon>
        <taxon>Betaproteobacteria</taxon>
        <taxon>Burkholderiales</taxon>
        <taxon>Comamonadaceae</taxon>
        <taxon>Hydrogenophaga</taxon>
    </lineage>
</organism>
<feature type="transmembrane region" description="Helical" evidence="1">
    <location>
        <begin position="20"/>
        <end position="45"/>
    </location>
</feature>
<keyword evidence="1" id="KW-0812">Transmembrane</keyword>
<keyword evidence="1" id="KW-0472">Membrane</keyword>